<dbReference type="InterPro" id="IPR007652">
    <property type="entry name" value="A1-4-GlycosylTfrase_dom"/>
</dbReference>
<evidence type="ECO:0000313" key="8">
    <source>
        <dbReference type="EMBL" id="CRK97858.1"/>
    </source>
</evidence>
<dbReference type="GO" id="GO:0006688">
    <property type="term" value="P:glycosphingolipid biosynthetic process"/>
    <property type="evidence" value="ECO:0007669"/>
    <property type="project" value="TreeGrafter"/>
</dbReference>
<dbReference type="PANTHER" id="PTHR12042">
    <property type="entry name" value="LACTOSYLCERAMIDE 4-ALPHA-GALACTOSYLTRANSFERASE ALPHA- 1,4-GALACTOSYLTRANSFERASE"/>
    <property type="match status" value="1"/>
</dbReference>
<keyword evidence="6" id="KW-0472">Membrane</keyword>
<dbReference type="Pfam" id="PF04572">
    <property type="entry name" value="Gb3_synth"/>
    <property type="match status" value="1"/>
</dbReference>
<proteinExistence type="inferred from homology"/>
<dbReference type="GO" id="GO:0016758">
    <property type="term" value="F:hexosyltransferase activity"/>
    <property type="evidence" value="ECO:0007669"/>
    <property type="project" value="TreeGrafter"/>
</dbReference>
<dbReference type="InterPro" id="IPR051981">
    <property type="entry name" value="Glycosyltransf_32"/>
</dbReference>
<sequence>MNTEGTPFEDFIKSRQLLDAKYPIEHTADVLRVLLLWKFGGTYTDTDTITRLPFDTLEPNFACQENEKYVVNGVWNMESADRSPLATLFAEHLTKNYDATTWAKNGPGLVTAVVSKLCGTESVTQMIAKKECEGFHVLPRKVCYPILYDEKSKLFNSSNADEIMTRVNESVSVHFWNKHTKNVKIERTEESACIRLAKQFCPKTIVFLTFTYIGGDLFAYISYS</sequence>
<dbReference type="Proteomes" id="UP000183832">
    <property type="component" value="Unassembled WGS sequence"/>
</dbReference>
<keyword evidence="5" id="KW-0333">Golgi apparatus</keyword>
<dbReference type="EMBL" id="CVRI01000047">
    <property type="protein sequence ID" value="CRK97858.1"/>
    <property type="molecule type" value="Genomic_DNA"/>
</dbReference>
<evidence type="ECO:0000256" key="1">
    <source>
        <dbReference type="ARBA" id="ARBA00004323"/>
    </source>
</evidence>
<keyword evidence="4" id="KW-0808">Transferase</keyword>
<feature type="domain" description="Alpha 1,4-glycosyltransferase" evidence="7">
    <location>
        <begin position="82"/>
        <end position="205"/>
    </location>
</feature>
<reference evidence="8 9" key="1">
    <citation type="submission" date="2015-04" db="EMBL/GenBank/DDBJ databases">
        <authorList>
            <person name="Syromyatnikov M.Y."/>
            <person name="Popov V.N."/>
        </authorList>
    </citation>
    <scope>NUCLEOTIDE SEQUENCE [LARGE SCALE GENOMIC DNA]</scope>
</reference>
<dbReference type="PANTHER" id="PTHR12042:SF21">
    <property type="entry name" value="ALPHA1,4-GALACTOSYLTRANSFERASE 1-RELATED"/>
    <property type="match status" value="1"/>
</dbReference>
<evidence type="ECO:0000256" key="2">
    <source>
        <dbReference type="ARBA" id="ARBA00009003"/>
    </source>
</evidence>
<keyword evidence="3" id="KW-0328">Glycosyltransferase</keyword>
<accession>A0A1J1IDM2</accession>
<dbReference type="InterPro" id="IPR029044">
    <property type="entry name" value="Nucleotide-diphossugar_trans"/>
</dbReference>
<protein>
    <submittedName>
        <fullName evidence="8">CLUMA_CG011233, isoform A</fullName>
    </submittedName>
</protein>
<comment type="subcellular location">
    <subcellularLocation>
        <location evidence="1">Golgi apparatus membrane</location>
        <topology evidence="1">Single-pass type II membrane protein</topology>
    </subcellularLocation>
</comment>
<evidence type="ECO:0000259" key="7">
    <source>
        <dbReference type="Pfam" id="PF04572"/>
    </source>
</evidence>
<evidence type="ECO:0000256" key="6">
    <source>
        <dbReference type="ARBA" id="ARBA00023136"/>
    </source>
</evidence>
<dbReference type="GO" id="GO:0000139">
    <property type="term" value="C:Golgi membrane"/>
    <property type="evidence" value="ECO:0007669"/>
    <property type="project" value="UniProtKB-SubCell"/>
</dbReference>
<name>A0A1J1IDM2_9DIPT</name>
<dbReference type="AlphaFoldDB" id="A0A1J1IDM2"/>
<dbReference type="Pfam" id="PF04488">
    <property type="entry name" value="Gly_transf_sug"/>
    <property type="match status" value="1"/>
</dbReference>
<evidence type="ECO:0000256" key="5">
    <source>
        <dbReference type="ARBA" id="ARBA00023034"/>
    </source>
</evidence>
<dbReference type="Gene3D" id="3.90.550.20">
    <property type="match status" value="1"/>
</dbReference>
<evidence type="ECO:0000313" key="9">
    <source>
        <dbReference type="Proteomes" id="UP000183832"/>
    </source>
</evidence>
<keyword evidence="9" id="KW-1185">Reference proteome</keyword>
<dbReference type="OrthoDB" id="7843114at2759"/>
<evidence type="ECO:0000256" key="3">
    <source>
        <dbReference type="ARBA" id="ARBA00022676"/>
    </source>
</evidence>
<dbReference type="InterPro" id="IPR007577">
    <property type="entry name" value="GlycoTrfase_DXD_sugar-bd_CS"/>
</dbReference>
<gene>
    <name evidence="8" type="ORF">CLUMA_CG011233</name>
</gene>
<evidence type="ECO:0000256" key="4">
    <source>
        <dbReference type="ARBA" id="ARBA00022679"/>
    </source>
</evidence>
<dbReference type="SUPFAM" id="SSF53448">
    <property type="entry name" value="Nucleotide-diphospho-sugar transferases"/>
    <property type="match status" value="1"/>
</dbReference>
<organism evidence="8 9">
    <name type="scientific">Clunio marinus</name>
    <dbReference type="NCBI Taxonomy" id="568069"/>
    <lineage>
        <taxon>Eukaryota</taxon>
        <taxon>Metazoa</taxon>
        <taxon>Ecdysozoa</taxon>
        <taxon>Arthropoda</taxon>
        <taxon>Hexapoda</taxon>
        <taxon>Insecta</taxon>
        <taxon>Pterygota</taxon>
        <taxon>Neoptera</taxon>
        <taxon>Endopterygota</taxon>
        <taxon>Diptera</taxon>
        <taxon>Nematocera</taxon>
        <taxon>Chironomoidea</taxon>
        <taxon>Chironomidae</taxon>
        <taxon>Clunio</taxon>
    </lineage>
</organism>
<comment type="similarity">
    <text evidence="2">Belongs to the glycosyltransferase 32 family.</text>
</comment>